<keyword evidence="2" id="KW-0812">Transmembrane</keyword>
<dbReference type="EMBL" id="FUHW01000038">
    <property type="protein sequence ID" value="SJM68737.1"/>
    <property type="molecule type" value="Genomic_DNA"/>
</dbReference>
<keyword evidence="4" id="KW-1185">Reference proteome</keyword>
<sequence>MPTDLTDSVFSLSTQSPGPHKGSGPQQRRHRGLRAFMAIVLGVGVVSGGVYVASRFLDQQETLIRPHCTAAVGPDQHRLDPEQARNAALISAVAVRRGMPARAATIGIATSVQESKLRNIDYGDQAGPDSRGLFQQRPSQGWGTEEQIMDPLYSANRFYQELETFDYRSLPVTEAAQKVQRSAFPQAYADHEPEGRAYASALTGHSPAALNCVLRRPTAAGDVAATSAQLTAAFGDLPVSAGAHSLTVSAAQERGWAVAQWAVANASEHQIISVSNSGLLWNRAEHQWVPGTTGKSQVVITFADAAP</sequence>
<evidence type="ECO:0000256" key="1">
    <source>
        <dbReference type="SAM" id="MobiDB-lite"/>
    </source>
</evidence>
<keyword evidence="2" id="KW-0472">Membrane</keyword>
<accession>A0A1R4GKI7</accession>
<name>A0A1R4GKI7_9MICC</name>
<proteinExistence type="predicted"/>
<gene>
    <name evidence="3" type="ORF">FM101_11245</name>
</gene>
<evidence type="ECO:0000313" key="4">
    <source>
        <dbReference type="Proteomes" id="UP000195913"/>
    </source>
</evidence>
<reference evidence="3 4" key="1">
    <citation type="submission" date="2017-02" db="EMBL/GenBank/DDBJ databases">
        <authorList>
            <person name="Peterson S.W."/>
        </authorList>
    </citation>
    <scope>NUCLEOTIDE SEQUENCE [LARGE SCALE GENOMIC DNA]</scope>
    <source>
        <strain evidence="3 4">B Ar 00.02</strain>
    </source>
</reference>
<evidence type="ECO:0000256" key="2">
    <source>
        <dbReference type="SAM" id="Phobius"/>
    </source>
</evidence>
<feature type="region of interest" description="Disordered" evidence="1">
    <location>
        <begin position="1"/>
        <end position="29"/>
    </location>
</feature>
<feature type="transmembrane region" description="Helical" evidence="2">
    <location>
        <begin position="35"/>
        <end position="57"/>
    </location>
</feature>
<evidence type="ECO:0008006" key="5">
    <source>
        <dbReference type="Google" id="ProtNLM"/>
    </source>
</evidence>
<organism evidence="3 4">
    <name type="scientific">Arthrobacter rhombi</name>
    <dbReference type="NCBI Taxonomy" id="71253"/>
    <lineage>
        <taxon>Bacteria</taxon>
        <taxon>Bacillati</taxon>
        <taxon>Actinomycetota</taxon>
        <taxon>Actinomycetes</taxon>
        <taxon>Micrococcales</taxon>
        <taxon>Micrococcaceae</taxon>
        <taxon>Arthrobacter</taxon>
    </lineage>
</organism>
<protein>
    <recommendedName>
        <fullName evidence="5">Heavy metal transporter</fullName>
    </recommendedName>
</protein>
<keyword evidence="2" id="KW-1133">Transmembrane helix</keyword>
<feature type="compositionally biased region" description="Polar residues" evidence="1">
    <location>
        <begin position="1"/>
        <end position="17"/>
    </location>
</feature>
<dbReference type="Proteomes" id="UP000195913">
    <property type="component" value="Unassembled WGS sequence"/>
</dbReference>
<evidence type="ECO:0000313" key="3">
    <source>
        <dbReference type="EMBL" id="SJM68737.1"/>
    </source>
</evidence>
<dbReference type="AlphaFoldDB" id="A0A1R4GKI7"/>